<proteinExistence type="predicted"/>
<accession>A0A542SND9</accession>
<dbReference type="Proteomes" id="UP000316181">
    <property type="component" value="Unassembled WGS sequence"/>
</dbReference>
<keyword evidence="2" id="KW-1185">Reference proteome</keyword>
<organism evidence="1 2">
    <name type="scientific">Rarobacter incanus</name>
    <dbReference type="NCBI Taxonomy" id="153494"/>
    <lineage>
        <taxon>Bacteria</taxon>
        <taxon>Bacillati</taxon>
        <taxon>Actinomycetota</taxon>
        <taxon>Actinomycetes</taxon>
        <taxon>Micrococcales</taxon>
        <taxon>Rarobacteraceae</taxon>
        <taxon>Rarobacter</taxon>
    </lineage>
</organism>
<reference evidence="1 2" key="1">
    <citation type="submission" date="2019-06" db="EMBL/GenBank/DDBJ databases">
        <title>Sequencing the genomes of 1000 actinobacteria strains.</title>
        <authorList>
            <person name="Klenk H.-P."/>
        </authorList>
    </citation>
    <scope>NUCLEOTIDE SEQUENCE [LARGE SCALE GENOMIC DNA]</scope>
    <source>
        <strain evidence="1 2">DSM 10596</strain>
    </source>
</reference>
<gene>
    <name evidence="1" type="ORF">FB389_0804</name>
</gene>
<sequence length="431" mass="44278">MCGGRWIEQRALLMQFSGNHRWFAPIAAAALAASLAGATAATANAPTIALHSSGAIADASQVTFAGFAAESPLDVVTVNLTTGERLSTSALTDAAGGLAVSIATRDQDVYFVQGLQGGNAEGEISVAELVGEGRELRAVDEPTVLRAQPAQAPAEPTVELAGESRVGATVSASLSGLAQVDPQQISLSYYWSNGAEIFGTQRYVTLPALALGTSPRLTIVVRQAGHASIAVTGTFADSLQATVALGTPPFPVMTPTLVGSPQVGSTLSVRTGAWSPRPTAFRYQWLRAGAAIAGASAPTYTLTAADKGKLVSVRVVPVLAGHGAIGVVPTVDKRVGKATATVSVTSPRTLSRSKRARVKIKVGASGIVPLGTVTVKAGGRTYKATLGSAGKASIKLKRFKRKGNYAVRVTYAGSATTKRAVASVTYIRVNR</sequence>
<dbReference type="EMBL" id="VFNV01000001">
    <property type="protein sequence ID" value="TQK76146.1"/>
    <property type="molecule type" value="Genomic_DNA"/>
</dbReference>
<protein>
    <recommendedName>
        <fullName evidence="3">Ig-like domain-containing protein</fullName>
    </recommendedName>
</protein>
<evidence type="ECO:0008006" key="3">
    <source>
        <dbReference type="Google" id="ProtNLM"/>
    </source>
</evidence>
<evidence type="ECO:0000313" key="2">
    <source>
        <dbReference type="Proteomes" id="UP000316181"/>
    </source>
</evidence>
<name>A0A542SND9_9MICO</name>
<dbReference type="Gene3D" id="2.60.40.2700">
    <property type="match status" value="1"/>
</dbReference>
<comment type="caution">
    <text evidence="1">The sequence shown here is derived from an EMBL/GenBank/DDBJ whole genome shotgun (WGS) entry which is preliminary data.</text>
</comment>
<dbReference type="AlphaFoldDB" id="A0A542SND9"/>
<evidence type="ECO:0000313" key="1">
    <source>
        <dbReference type="EMBL" id="TQK76146.1"/>
    </source>
</evidence>